<sequence length="89" mass="10543">MVKFNQAILSEIQRFLVDAETEKQKWHRSLKLGLDFCAARRCILAGFEYTLGKAYHCPVGRAAVSSRFLRKLSTQDEWQWRKRRSILRK</sequence>
<name>A0AAX2LTJ5_VIBFL</name>
<comment type="caution">
    <text evidence="1">The sequence shown here is derived from an EMBL/GenBank/DDBJ whole genome shotgun (WGS) entry which is preliminary data.</text>
</comment>
<protein>
    <submittedName>
        <fullName evidence="1">Uncharacterized protein</fullName>
    </submittedName>
</protein>
<organism evidence="1 2">
    <name type="scientific">Vibrio fluvialis</name>
    <dbReference type="NCBI Taxonomy" id="676"/>
    <lineage>
        <taxon>Bacteria</taxon>
        <taxon>Pseudomonadati</taxon>
        <taxon>Pseudomonadota</taxon>
        <taxon>Gammaproteobacteria</taxon>
        <taxon>Vibrionales</taxon>
        <taxon>Vibrionaceae</taxon>
        <taxon>Vibrio</taxon>
    </lineage>
</organism>
<accession>A0AAX2LTJ5</accession>
<dbReference type="Proteomes" id="UP000254626">
    <property type="component" value="Unassembled WGS sequence"/>
</dbReference>
<evidence type="ECO:0000313" key="2">
    <source>
        <dbReference type="Proteomes" id="UP000254626"/>
    </source>
</evidence>
<dbReference type="EMBL" id="UHIP01000001">
    <property type="protein sequence ID" value="SUP26948.1"/>
    <property type="molecule type" value="Genomic_DNA"/>
</dbReference>
<gene>
    <name evidence="1" type="ORF">NCTC11327_02077</name>
</gene>
<proteinExistence type="predicted"/>
<evidence type="ECO:0000313" key="1">
    <source>
        <dbReference type="EMBL" id="SUP26948.1"/>
    </source>
</evidence>
<dbReference type="AlphaFoldDB" id="A0AAX2LTJ5"/>
<reference evidence="1 2" key="1">
    <citation type="submission" date="2018-06" db="EMBL/GenBank/DDBJ databases">
        <authorList>
            <consortium name="Pathogen Informatics"/>
            <person name="Doyle S."/>
        </authorList>
    </citation>
    <scope>NUCLEOTIDE SEQUENCE [LARGE SCALE GENOMIC DNA]</scope>
    <source>
        <strain evidence="1 2">NCTC11327</strain>
    </source>
</reference>